<dbReference type="EMBL" id="JABSTV010001255">
    <property type="protein sequence ID" value="KAH7935750.1"/>
    <property type="molecule type" value="Genomic_DNA"/>
</dbReference>
<feature type="region of interest" description="Disordered" evidence="1">
    <location>
        <begin position="36"/>
        <end position="55"/>
    </location>
</feature>
<protein>
    <submittedName>
        <fullName evidence="2">Uncharacterized protein</fullName>
    </submittedName>
</protein>
<evidence type="ECO:0000313" key="2">
    <source>
        <dbReference type="EMBL" id="KAH7935750.1"/>
    </source>
</evidence>
<evidence type="ECO:0000313" key="3">
    <source>
        <dbReference type="Proteomes" id="UP000821837"/>
    </source>
</evidence>
<organism evidence="2 3">
    <name type="scientific">Rhipicephalus sanguineus</name>
    <name type="common">Brown dog tick</name>
    <name type="synonym">Ixodes sanguineus</name>
    <dbReference type="NCBI Taxonomy" id="34632"/>
    <lineage>
        <taxon>Eukaryota</taxon>
        <taxon>Metazoa</taxon>
        <taxon>Ecdysozoa</taxon>
        <taxon>Arthropoda</taxon>
        <taxon>Chelicerata</taxon>
        <taxon>Arachnida</taxon>
        <taxon>Acari</taxon>
        <taxon>Parasitiformes</taxon>
        <taxon>Ixodida</taxon>
        <taxon>Ixodoidea</taxon>
        <taxon>Ixodidae</taxon>
        <taxon>Rhipicephalinae</taxon>
        <taxon>Rhipicephalus</taxon>
        <taxon>Rhipicephalus</taxon>
    </lineage>
</organism>
<gene>
    <name evidence="2" type="ORF">HPB52_013043</name>
</gene>
<name>A0A9D4PBD2_RHISA</name>
<proteinExistence type="predicted"/>
<comment type="caution">
    <text evidence="2">The sequence shown here is derived from an EMBL/GenBank/DDBJ whole genome shotgun (WGS) entry which is preliminary data.</text>
</comment>
<reference evidence="2" key="1">
    <citation type="journal article" date="2020" name="Cell">
        <title>Large-Scale Comparative Analyses of Tick Genomes Elucidate Their Genetic Diversity and Vector Capacities.</title>
        <authorList>
            <consortium name="Tick Genome and Microbiome Consortium (TIGMIC)"/>
            <person name="Jia N."/>
            <person name="Wang J."/>
            <person name="Shi W."/>
            <person name="Du L."/>
            <person name="Sun Y."/>
            <person name="Zhan W."/>
            <person name="Jiang J.F."/>
            <person name="Wang Q."/>
            <person name="Zhang B."/>
            <person name="Ji P."/>
            <person name="Bell-Sakyi L."/>
            <person name="Cui X.M."/>
            <person name="Yuan T.T."/>
            <person name="Jiang B.G."/>
            <person name="Yang W.F."/>
            <person name="Lam T.T."/>
            <person name="Chang Q.C."/>
            <person name="Ding S.J."/>
            <person name="Wang X.J."/>
            <person name="Zhu J.G."/>
            <person name="Ruan X.D."/>
            <person name="Zhao L."/>
            <person name="Wei J.T."/>
            <person name="Ye R.Z."/>
            <person name="Que T.C."/>
            <person name="Du C.H."/>
            <person name="Zhou Y.H."/>
            <person name="Cheng J.X."/>
            <person name="Dai P.F."/>
            <person name="Guo W.B."/>
            <person name="Han X.H."/>
            <person name="Huang E.J."/>
            <person name="Li L.F."/>
            <person name="Wei W."/>
            <person name="Gao Y.C."/>
            <person name="Liu J.Z."/>
            <person name="Shao H.Z."/>
            <person name="Wang X."/>
            <person name="Wang C.C."/>
            <person name="Yang T.C."/>
            <person name="Huo Q.B."/>
            <person name="Li W."/>
            <person name="Chen H.Y."/>
            <person name="Chen S.E."/>
            <person name="Zhou L.G."/>
            <person name="Ni X.B."/>
            <person name="Tian J.H."/>
            <person name="Sheng Y."/>
            <person name="Liu T."/>
            <person name="Pan Y.S."/>
            <person name="Xia L.Y."/>
            <person name="Li J."/>
            <person name="Zhao F."/>
            <person name="Cao W.C."/>
        </authorList>
    </citation>
    <scope>NUCLEOTIDE SEQUENCE</scope>
    <source>
        <strain evidence="2">Rsan-2018</strain>
    </source>
</reference>
<reference evidence="2" key="2">
    <citation type="submission" date="2021-09" db="EMBL/GenBank/DDBJ databases">
        <authorList>
            <person name="Jia N."/>
            <person name="Wang J."/>
            <person name="Shi W."/>
            <person name="Du L."/>
            <person name="Sun Y."/>
            <person name="Zhan W."/>
            <person name="Jiang J."/>
            <person name="Wang Q."/>
            <person name="Zhang B."/>
            <person name="Ji P."/>
            <person name="Sakyi L.B."/>
            <person name="Cui X."/>
            <person name="Yuan T."/>
            <person name="Jiang B."/>
            <person name="Yang W."/>
            <person name="Lam T.T.-Y."/>
            <person name="Chang Q."/>
            <person name="Ding S."/>
            <person name="Wang X."/>
            <person name="Zhu J."/>
            <person name="Ruan X."/>
            <person name="Zhao L."/>
            <person name="Wei J."/>
            <person name="Que T."/>
            <person name="Du C."/>
            <person name="Cheng J."/>
            <person name="Dai P."/>
            <person name="Han X."/>
            <person name="Huang E."/>
            <person name="Gao Y."/>
            <person name="Liu J."/>
            <person name="Shao H."/>
            <person name="Ye R."/>
            <person name="Li L."/>
            <person name="Wei W."/>
            <person name="Wang X."/>
            <person name="Wang C."/>
            <person name="Huo Q."/>
            <person name="Li W."/>
            <person name="Guo W."/>
            <person name="Chen H."/>
            <person name="Chen S."/>
            <person name="Zhou L."/>
            <person name="Zhou L."/>
            <person name="Ni X."/>
            <person name="Tian J."/>
            <person name="Zhou Y."/>
            <person name="Sheng Y."/>
            <person name="Liu T."/>
            <person name="Pan Y."/>
            <person name="Xia L."/>
            <person name="Li J."/>
            <person name="Zhao F."/>
            <person name="Cao W."/>
        </authorList>
    </citation>
    <scope>NUCLEOTIDE SEQUENCE</scope>
    <source>
        <strain evidence="2">Rsan-2018</strain>
        <tissue evidence="2">Larvae</tissue>
    </source>
</reference>
<keyword evidence="3" id="KW-1185">Reference proteome</keyword>
<dbReference type="Proteomes" id="UP000821837">
    <property type="component" value="Unassembled WGS sequence"/>
</dbReference>
<sequence>MVYLRRLKGASLECRSPPRPSGLLLRSKRKTLSREMLPNARRRSSSHNGSLILRNDGLQDRRAPRAVSADGVHLLVCQISFTGTMSALVVKWCRL</sequence>
<dbReference type="AlphaFoldDB" id="A0A9D4PBD2"/>
<evidence type="ECO:0000256" key="1">
    <source>
        <dbReference type="SAM" id="MobiDB-lite"/>
    </source>
</evidence>
<accession>A0A9D4PBD2</accession>